<gene>
    <name evidence="14" type="ORF">OSB1V03_LOCUS8179</name>
</gene>
<dbReference type="Gene3D" id="1.10.287.770">
    <property type="entry name" value="YojJ-like"/>
    <property type="match status" value="1"/>
</dbReference>
<evidence type="ECO:0000256" key="13">
    <source>
        <dbReference type="SAM" id="Phobius"/>
    </source>
</evidence>
<keyword evidence="4 12" id="KW-0894">Sodium channel</keyword>
<comment type="similarity">
    <text evidence="2 12">Belongs to the amiloride-sensitive sodium channel (TC 1.A.6) family.</text>
</comment>
<evidence type="ECO:0000256" key="6">
    <source>
        <dbReference type="ARBA" id="ARBA00022989"/>
    </source>
</evidence>
<evidence type="ECO:0000313" key="15">
    <source>
        <dbReference type="Proteomes" id="UP000759131"/>
    </source>
</evidence>
<evidence type="ECO:0000256" key="4">
    <source>
        <dbReference type="ARBA" id="ARBA00022461"/>
    </source>
</evidence>
<dbReference type="Pfam" id="PF00858">
    <property type="entry name" value="ASC"/>
    <property type="match status" value="1"/>
</dbReference>
<keyword evidence="9 13" id="KW-0472">Membrane</keyword>
<dbReference type="AlphaFoldDB" id="A0A7R9Q151"/>
<evidence type="ECO:0000256" key="1">
    <source>
        <dbReference type="ARBA" id="ARBA00004141"/>
    </source>
</evidence>
<evidence type="ECO:0000256" key="11">
    <source>
        <dbReference type="ARBA" id="ARBA00023303"/>
    </source>
</evidence>
<name>A0A7R9Q151_9ACAR</name>
<evidence type="ECO:0000256" key="3">
    <source>
        <dbReference type="ARBA" id="ARBA00022448"/>
    </source>
</evidence>
<evidence type="ECO:0000256" key="8">
    <source>
        <dbReference type="ARBA" id="ARBA00023065"/>
    </source>
</evidence>
<feature type="transmembrane region" description="Helical" evidence="13">
    <location>
        <begin position="45"/>
        <end position="64"/>
    </location>
</feature>
<evidence type="ECO:0000256" key="12">
    <source>
        <dbReference type="RuleBase" id="RU000679"/>
    </source>
</evidence>
<comment type="subcellular location">
    <subcellularLocation>
        <location evidence="1">Membrane</location>
        <topology evidence="1">Multi-pass membrane protein</topology>
    </subcellularLocation>
</comment>
<keyword evidence="5 12" id="KW-0812">Transmembrane</keyword>
<feature type="transmembrane region" description="Helical" evidence="13">
    <location>
        <begin position="414"/>
        <end position="434"/>
    </location>
</feature>
<accession>A0A7R9Q151</accession>
<dbReference type="OrthoDB" id="6422108at2759"/>
<proteinExistence type="inferred from homology"/>
<organism evidence="14">
    <name type="scientific">Medioppia subpectinata</name>
    <dbReference type="NCBI Taxonomy" id="1979941"/>
    <lineage>
        <taxon>Eukaryota</taxon>
        <taxon>Metazoa</taxon>
        <taxon>Ecdysozoa</taxon>
        <taxon>Arthropoda</taxon>
        <taxon>Chelicerata</taxon>
        <taxon>Arachnida</taxon>
        <taxon>Acari</taxon>
        <taxon>Acariformes</taxon>
        <taxon>Sarcoptiformes</taxon>
        <taxon>Oribatida</taxon>
        <taxon>Brachypylina</taxon>
        <taxon>Oppioidea</taxon>
        <taxon>Oppiidae</taxon>
        <taxon>Medioppia</taxon>
    </lineage>
</organism>
<evidence type="ECO:0000256" key="7">
    <source>
        <dbReference type="ARBA" id="ARBA00023053"/>
    </source>
</evidence>
<keyword evidence="8 12" id="KW-0406">Ion transport</keyword>
<dbReference type="InterPro" id="IPR001873">
    <property type="entry name" value="ENaC"/>
</dbReference>
<sequence length="478" mass="55094">MVTITRYIYSPRMELSEYMGIVGGASGLWFGLNILAFYDIGQSLLVVRAIVCLALLMGCIWHIVDISVIYFRYETTVSVVLEKAQVVELPSFTICTNVSYAIDVDYLRHRYPNDTALANITDNNENKWLFKPYLYNLTLEEQLMKGTIGANRFFNTCGVLKPRAVLSSAEYYIECAWIAPVVESINAEFKCFTMFSQNVSQLADNDRYRVDHDVMFRDNAFPLTWFAMNVKYLQDLDIYMHDRREPFVGPIGGQLTAMNLDYQPYIRSFLSYKVIDIELLPAPYLTQCLDYHQLRFRSHNHRVSQCRAKYNRNHFAGWQLDMYYSDEYYGKLNYTDISLMYNRTLDKQIAADCAQRIGRRPDCHSMHYTMNKISNQRRVNYSNDSAAIFYANFLMPTDTVTRYVHSPRMELSEYMGIIGGVSGLWFGLNILAFYDIGQYLVKNTMIIINPCQFNAVLGTVALVGRVAGTENVAFMGGN</sequence>
<dbReference type="EMBL" id="OC859590">
    <property type="protein sequence ID" value="CAD7627754.1"/>
    <property type="molecule type" value="Genomic_DNA"/>
</dbReference>
<dbReference type="GO" id="GO:0005272">
    <property type="term" value="F:sodium channel activity"/>
    <property type="evidence" value="ECO:0007669"/>
    <property type="project" value="UniProtKB-KW"/>
</dbReference>
<dbReference type="GO" id="GO:0016020">
    <property type="term" value="C:membrane"/>
    <property type="evidence" value="ECO:0007669"/>
    <property type="project" value="UniProtKB-SubCell"/>
</dbReference>
<keyword evidence="3 12" id="KW-0813">Transport</keyword>
<keyword evidence="6 13" id="KW-1133">Transmembrane helix</keyword>
<protein>
    <submittedName>
        <fullName evidence="14">Uncharacterized protein</fullName>
    </submittedName>
</protein>
<keyword evidence="10 12" id="KW-0739">Sodium transport</keyword>
<reference evidence="14" key="1">
    <citation type="submission" date="2020-11" db="EMBL/GenBank/DDBJ databases">
        <authorList>
            <person name="Tran Van P."/>
        </authorList>
    </citation>
    <scope>NUCLEOTIDE SEQUENCE</scope>
</reference>
<feature type="transmembrane region" description="Helical" evidence="13">
    <location>
        <begin position="18"/>
        <end position="38"/>
    </location>
</feature>
<evidence type="ECO:0000256" key="5">
    <source>
        <dbReference type="ARBA" id="ARBA00022692"/>
    </source>
</evidence>
<evidence type="ECO:0000256" key="2">
    <source>
        <dbReference type="ARBA" id="ARBA00007193"/>
    </source>
</evidence>
<evidence type="ECO:0000256" key="9">
    <source>
        <dbReference type="ARBA" id="ARBA00023136"/>
    </source>
</evidence>
<dbReference type="Proteomes" id="UP000759131">
    <property type="component" value="Unassembled WGS sequence"/>
</dbReference>
<dbReference type="EMBL" id="CAJPIZ010005015">
    <property type="protein sequence ID" value="CAG2108184.1"/>
    <property type="molecule type" value="Genomic_DNA"/>
</dbReference>
<keyword evidence="7" id="KW-0915">Sodium</keyword>
<keyword evidence="15" id="KW-1185">Reference proteome</keyword>
<evidence type="ECO:0000313" key="14">
    <source>
        <dbReference type="EMBL" id="CAD7627754.1"/>
    </source>
</evidence>
<keyword evidence="11 12" id="KW-0407">Ion channel</keyword>
<evidence type="ECO:0000256" key="10">
    <source>
        <dbReference type="ARBA" id="ARBA00023201"/>
    </source>
</evidence>